<protein>
    <submittedName>
        <fullName evidence="2">Rhodanese-like domain-containing protein</fullName>
    </submittedName>
</protein>
<evidence type="ECO:0000313" key="2">
    <source>
        <dbReference type="EMBL" id="WOK04820.1"/>
    </source>
</evidence>
<proteinExistence type="predicted"/>
<dbReference type="Pfam" id="PF00581">
    <property type="entry name" value="Rhodanese"/>
    <property type="match status" value="1"/>
</dbReference>
<feature type="domain" description="Rhodanese" evidence="1">
    <location>
        <begin position="53"/>
        <end position="140"/>
    </location>
</feature>
<accession>A0ABZ0IKG8</accession>
<dbReference type="PROSITE" id="PS50206">
    <property type="entry name" value="RHODANESE_3"/>
    <property type="match status" value="1"/>
</dbReference>
<reference evidence="2 3" key="1">
    <citation type="journal article" date="2023" name="Microbiol. Resour. Announc.">
        <title>Complete Genome Sequence of Imperialibacter roseus strain P4T.</title>
        <authorList>
            <person name="Tizabi D.R."/>
            <person name="Bachvaroff T."/>
            <person name="Hill R.T."/>
        </authorList>
    </citation>
    <scope>NUCLEOTIDE SEQUENCE [LARGE SCALE GENOMIC DNA]</scope>
    <source>
        <strain evidence="2 3">P4T</strain>
    </source>
</reference>
<dbReference type="SUPFAM" id="SSF52821">
    <property type="entry name" value="Rhodanese/Cell cycle control phosphatase"/>
    <property type="match status" value="1"/>
</dbReference>
<dbReference type="InterPro" id="IPR036873">
    <property type="entry name" value="Rhodanese-like_dom_sf"/>
</dbReference>
<dbReference type="Proteomes" id="UP001302349">
    <property type="component" value="Chromosome"/>
</dbReference>
<dbReference type="EMBL" id="CP136051">
    <property type="protein sequence ID" value="WOK04820.1"/>
    <property type="molecule type" value="Genomic_DNA"/>
</dbReference>
<evidence type="ECO:0000313" key="3">
    <source>
        <dbReference type="Proteomes" id="UP001302349"/>
    </source>
</evidence>
<keyword evidence="3" id="KW-1185">Reference proteome</keyword>
<organism evidence="2 3">
    <name type="scientific">Imperialibacter roseus</name>
    <dbReference type="NCBI Taxonomy" id="1324217"/>
    <lineage>
        <taxon>Bacteria</taxon>
        <taxon>Pseudomonadati</taxon>
        <taxon>Bacteroidota</taxon>
        <taxon>Cytophagia</taxon>
        <taxon>Cytophagales</taxon>
        <taxon>Flammeovirgaceae</taxon>
        <taxon>Imperialibacter</taxon>
    </lineage>
</organism>
<gene>
    <name evidence="2" type="ORF">RT717_17190</name>
</gene>
<dbReference type="InterPro" id="IPR001763">
    <property type="entry name" value="Rhodanese-like_dom"/>
</dbReference>
<dbReference type="RefSeq" id="WP_317487620.1">
    <property type="nucleotide sequence ID" value="NZ_CP136051.1"/>
</dbReference>
<sequence length="201" mass="22649">MKQLTLNQKLAAMAFLLAVASLVVALAFPNGPKSVSQEPRFVSVVTLAEQIKNREPLVLIDLREPDLFEEFHLPTAVNMSLNEIQEKGLPEGKTYVFYSGDDLLTRHLWIISLPQAIKKRSSILYGGVHDWYNYLLYPTLPLEIRGEDSLMAEKVEALTRFYGGQAEFEKDSTGLAYYSKDLSKASWPVVKRVGKLVRKGC</sequence>
<name>A0ABZ0IKG8_9BACT</name>
<dbReference type="CDD" id="cd00158">
    <property type="entry name" value="RHOD"/>
    <property type="match status" value="1"/>
</dbReference>
<evidence type="ECO:0000259" key="1">
    <source>
        <dbReference type="PROSITE" id="PS50206"/>
    </source>
</evidence>
<dbReference type="Gene3D" id="3.40.250.10">
    <property type="entry name" value="Rhodanese-like domain"/>
    <property type="match status" value="1"/>
</dbReference>